<proteinExistence type="predicted"/>
<feature type="compositionally biased region" description="Basic and acidic residues" evidence="3">
    <location>
        <begin position="701"/>
        <end position="710"/>
    </location>
</feature>
<evidence type="ECO:0000259" key="4">
    <source>
        <dbReference type="PROSITE" id="PS50157"/>
    </source>
</evidence>
<dbReference type="PROSITE" id="PS00028">
    <property type="entry name" value="ZINC_FINGER_C2H2_1"/>
    <property type="match status" value="2"/>
</dbReference>
<dbReference type="EMBL" id="JABBWD010000002">
    <property type="protein sequence ID" value="KAG1782997.1"/>
    <property type="molecule type" value="Genomic_DNA"/>
</dbReference>
<keyword evidence="2" id="KW-0175">Coiled coil</keyword>
<dbReference type="OrthoDB" id="3254002at2759"/>
<feature type="region of interest" description="Disordered" evidence="3">
    <location>
        <begin position="650"/>
        <end position="934"/>
    </location>
</feature>
<dbReference type="Proteomes" id="UP000714275">
    <property type="component" value="Unassembled WGS sequence"/>
</dbReference>
<dbReference type="SMART" id="SM00355">
    <property type="entry name" value="ZnF_C2H2"/>
    <property type="match status" value="3"/>
</dbReference>
<feature type="domain" description="C2H2-type" evidence="4">
    <location>
        <begin position="1068"/>
        <end position="1093"/>
    </location>
</feature>
<dbReference type="PROSITE" id="PS50157">
    <property type="entry name" value="ZINC_FINGER_C2H2_2"/>
    <property type="match status" value="1"/>
</dbReference>
<evidence type="ECO:0000313" key="6">
    <source>
        <dbReference type="Proteomes" id="UP000714275"/>
    </source>
</evidence>
<keyword evidence="6" id="KW-1185">Reference proteome</keyword>
<sequence length="1341" mass="145994">MNNGGQPNLSDHRAMAPFVNQEYALRKAKIEEAKRKLVEMELQNELEEAVRQGREAEQRLAEMKASMTAEVPIAAGLSSASGSGHYPNATYQSAEEAPLTARIEGEVRDSPPYSSRPPTQMPYNHPGNYPTTNQRAGFQAHTPQISTQLPLQRPSFAQTQAAARSKSSHVPYPVGPAFAVHGYRHPQQASSTPYQTTYQGDQPYQQQRFKYSEEYWAKQSQKYAAELAGAGTPQYAAQVQHQMASPAAPSVSNIVSSTQRPSAEPHSTNRQSSGNLAQSTITKPEFIRQFQLACNRNAETIKHFLSSYPVAVEWWAEAVRSVNPANFKDEGVVKLLNDMRNLAWTPFPRANSSASASTDDHVPAAIPAASVARVQPLPPPANPPSVQQTLASLSTKETFVRYFHERFQRADKDATVDFLVRNLHSVPEEWRKALLGTLAPELLKEFGHALTRARASADSKHLPATSAAMPDASSNRVSTVAQQSRTTTVSNIVAPATTHTTSESSKSIPVPPRPSVTKSTQAKSTSAQPPRASTSNRTAATTAAALATKTTPAPQAQASASTTTQTAPLAPSMQPATSLTGTSTYGQAAGGAHLSFSVPPPISVPSADGKVAQFAYDFYSKKYVRTDIPNEHAVPSKSNAGIYYHDSVSKTHDGQQQPALMPQGIPTSTQAPATVFIPPATPPRREQSGAAPKTRTPQQADRSRLAKDILRSLGIKPPPATAEDDEEADEEAGVSPGNLPVTAGHQQETPPSRDLSAEPLREASQETSLLQPPSNVLMEQEQQPQTQTPQSPIKEAIANAIIMDDEPSTTTSEQHAASPEFPLPATTLCPASTSMDQEELARGVDGMSIATDVHRSEPSREDEPIDSPISFPDLDEPLPPVLDRAGISSPALSFRAQSHEQSEDNRSGALPLFLPSPLASPAPSDHSGVPLPPETDDEVLIVESILRGGSLSKSRVDLLDDDYAQTSLRSVKRKKGQRVYVLVPPPSPELRRAIKKRKLEDQGIASDSEAEEESKYNDFEQALVADCRVRMAERPCQWNGCDALMNSGENLYLHLKLHAQEAGSQGSFTCRWQSCPRRFKPAAALEKHLQEHSYFPLPCPLASCSDVFDKPVEVMGHEVRHQQRESIKKLEMKQPPKPLAPKIPPKLDPPPNSLPSYRVEPRYIRQAHIPPQRHAVIGPWVLQHIFSPVEQNLRKQNAPMRLRYPRPDARPENLDNLRARPDEYDFLASLSTSSMRTIRYEDLDSGGVSLALLDGLTLGDTDSNSHREKSNPEREGSDPAKDMVIKVPEGVASSSVSVEGFGDLPIGEASTLTTMDGMDGSHWTTEGAVGEEEAVMMMLWD</sequence>
<feature type="compositionally biased region" description="Basic and acidic residues" evidence="3">
    <location>
        <begin position="755"/>
        <end position="764"/>
    </location>
</feature>
<name>A0A9P7A7A2_9AGAM</name>
<dbReference type="InterPro" id="IPR013087">
    <property type="entry name" value="Znf_C2H2_type"/>
</dbReference>
<dbReference type="PANTHER" id="PTHR48125:SF12">
    <property type="entry name" value="AT HOOK TRANSCRIPTION FACTOR FAMILY-RELATED"/>
    <property type="match status" value="1"/>
</dbReference>
<feature type="compositionally biased region" description="Polar residues" evidence="3">
    <location>
        <begin position="472"/>
        <end position="507"/>
    </location>
</feature>
<feature type="compositionally biased region" description="Basic and acidic residues" evidence="3">
    <location>
        <begin position="852"/>
        <end position="862"/>
    </location>
</feature>
<feature type="region of interest" description="Disordered" evidence="3">
    <location>
        <begin position="247"/>
        <end position="277"/>
    </location>
</feature>
<dbReference type="Gene3D" id="3.30.160.60">
    <property type="entry name" value="Classic Zinc Finger"/>
    <property type="match status" value="1"/>
</dbReference>
<feature type="region of interest" description="Disordered" evidence="3">
    <location>
        <begin position="1258"/>
        <end position="1281"/>
    </location>
</feature>
<feature type="compositionally biased region" description="Acidic residues" evidence="3">
    <location>
        <begin position="722"/>
        <end position="732"/>
    </location>
</feature>
<feature type="compositionally biased region" description="Basic and acidic residues" evidence="3">
    <location>
        <begin position="1263"/>
        <end position="1281"/>
    </location>
</feature>
<evidence type="ECO:0000256" key="2">
    <source>
        <dbReference type="SAM" id="Coils"/>
    </source>
</evidence>
<comment type="caution">
    <text evidence="5">The sequence shown here is derived from an EMBL/GenBank/DDBJ whole genome shotgun (WGS) entry which is preliminary data.</text>
</comment>
<feature type="compositionally biased region" description="Basic and acidic residues" evidence="3">
    <location>
        <begin position="897"/>
        <end position="906"/>
    </location>
</feature>
<gene>
    <name evidence="5" type="ORF">EV702DRAFT_1059424</name>
</gene>
<feature type="compositionally biased region" description="Low complexity" evidence="3">
    <location>
        <begin position="909"/>
        <end position="924"/>
    </location>
</feature>
<feature type="compositionally biased region" description="Low complexity" evidence="3">
    <location>
        <begin position="779"/>
        <end position="790"/>
    </location>
</feature>
<feature type="compositionally biased region" description="Low complexity" evidence="3">
    <location>
        <begin position="530"/>
        <end position="572"/>
    </location>
</feature>
<feature type="compositionally biased region" description="Polar residues" evidence="3">
    <location>
        <begin position="765"/>
        <end position="774"/>
    </location>
</feature>
<feature type="compositionally biased region" description="Polar residues" evidence="3">
    <location>
        <begin position="250"/>
        <end position="277"/>
    </location>
</feature>
<keyword evidence="1" id="KW-0479">Metal-binding</keyword>
<dbReference type="PANTHER" id="PTHR48125">
    <property type="entry name" value="LP07818P1"/>
    <property type="match status" value="1"/>
</dbReference>
<feature type="compositionally biased region" description="Polar residues" evidence="3">
    <location>
        <begin position="516"/>
        <end position="528"/>
    </location>
</feature>
<keyword evidence="1" id="KW-0862">Zinc</keyword>
<evidence type="ECO:0000313" key="5">
    <source>
        <dbReference type="EMBL" id="KAG1782997.1"/>
    </source>
</evidence>
<feature type="compositionally biased region" description="Polar residues" evidence="3">
    <location>
        <begin position="574"/>
        <end position="584"/>
    </location>
</feature>
<organism evidence="5 6">
    <name type="scientific">Suillus placidus</name>
    <dbReference type="NCBI Taxonomy" id="48579"/>
    <lineage>
        <taxon>Eukaryota</taxon>
        <taxon>Fungi</taxon>
        <taxon>Dikarya</taxon>
        <taxon>Basidiomycota</taxon>
        <taxon>Agaricomycotina</taxon>
        <taxon>Agaricomycetes</taxon>
        <taxon>Agaricomycetidae</taxon>
        <taxon>Boletales</taxon>
        <taxon>Suillineae</taxon>
        <taxon>Suillaceae</taxon>
        <taxon>Suillus</taxon>
    </lineage>
</organism>
<evidence type="ECO:0000256" key="1">
    <source>
        <dbReference type="PROSITE-ProRule" id="PRU00042"/>
    </source>
</evidence>
<keyword evidence="1" id="KW-0863">Zinc-finger</keyword>
<protein>
    <recommendedName>
        <fullName evidence="4">C2H2-type domain-containing protein</fullName>
    </recommendedName>
</protein>
<feature type="region of interest" description="Disordered" evidence="3">
    <location>
        <begin position="457"/>
        <end position="584"/>
    </location>
</feature>
<dbReference type="GO" id="GO:0008270">
    <property type="term" value="F:zinc ion binding"/>
    <property type="evidence" value="ECO:0007669"/>
    <property type="project" value="UniProtKB-KW"/>
</dbReference>
<evidence type="ECO:0000256" key="3">
    <source>
        <dbReference type="SAM" id="MobiDB-lite"/>
    </source>
</evidence>
<reference evidence="5" key="1">
    <citation type="journal article" date="2020" name="New Phytol.">
        <title>Comparative genomics reveals dynamic genome evolution in host specialist ectomycorrhizal fungi.</title>
        <authorList>
            <person name="Lofgren L.A."/>
            <person name="Nguyen N.H."/>
            <person name="Vilgalys R."/>
            <person name="Ruytinx J."/>
            <person name="Liao H.L."/>
            <person name="Branco S."/>
            <person name="Kuo A."/>
            <person name="LaButti K."/>
            <person name="Lipzen A."/>
            <person name="Andreopoulos W."/>
            <person name="Pangilinan J."/>
            <person name="Riley R."/>
            <person name="Hundley H."/>
            <person name="Na H."/>
            <person name="Barry K."/>
            <person name="Grigoriev I.V."/>
            <person name="Stajich J.E."/>
            <person name="Kennedy P.G."/>
        </authorList>
    </citation>
    <scope>NUCLEOTIDE SEQUENCE</scope>
    <source>
        <strain evidence="5">DOB743</strain>
    </source>
</reference>
<feature type="coiled-coil region" evidence="2">
    <location>
        <begin position="23"/>
        <end position="66"/>
    </location>
</feature>
<accession>A0A9P7A7A2</accession>